<evidence type="ECO:0000313" key="1">
    <source>
        <dbReference type="EMBL" id="KEH28509.1"/>
    </source>
</evidence>
<dbReference type="AlphaFoldDB" id="A0A072UFI0"/>
<dbReference type="Proteomes" id="UP000002051">
    <property type="component" value="Chromosome 4"/>
</dbReference>
<reference evidence="2" key="3">
    <citation type="submission" date="2015-04" db="UniProtKB">
        <authorList>
            <consortium name="EnsemblPlants"/>
        </authorList>
    </citation>
    <scope>IDENTIFICATION</scope>
    <source>
        <strain evidence="2">cv. Jemalong A17</strain>
    </source>
</reference>
<protein>
    <submittedName>
        <fullName evidence="1">DUF4283 domain protein</fullName>
    </submittedName>
</protein>
<dbReference type="EnsemblPlants" id="KEH28509">
    <property type="protein sequence ID" value="KEH28509"/>
    <property type="gene ID" value="MTR_4g005250"/>
</dbReference>
<evidence type="ECO:0000313" key="3">
    <source>
        <dbReference type="Proteomes" id="UP000002051"/>
    </source>
</evidence>
<reference evidence="1 3" key="2">
    <citation type="journal article" date="2014" name="BMC Genomics">
        <title>An improved genome release (version Mt4.0) for the model legume Medicago truncatula.</title>
        <authorList>
            <person name="Tang H."/>
            <person name="Krishnakumar V."/>
            <person name="Bidwell S."/>
            <person name="Rosen B."/>
            <person name="Chan A."/>
            <person name="Zhou S."/>
            <person name="Gentzbittel L."/>
            <person name="Childs K.L."/>
            <person name="Yandell M."/>
            <person name="Gundlach H."/>
            <person name="Mayer K.F."/>
            <person name="Schwartz D.C."/>
            <person name="Town C.D."/>
        </authorList>
    </citation>
    <scope>GENOME REANNOTATION</scope>
    <source>
        <strain evidence="1">A17</strain>
        <strain evidence="2 3">cv. Jemalong A17</strain>
    </source>
</reference>
<sequence length="360" mass="40809">MGGGGGYGGLCCDRSRVSERHGGWAQDKGFTRQASVEIDRVQRRDDRFLRRDTRVWNDQHYKPYNYGDFRVWAREARFDRFAKFDSVVRVSSSSVRYVEKDKEVRPAVITHVAGVKNVRVVGKKEELCGGKEGNKNMEGTVVVNVEEDKKLLVGTVDVQVARKKVKLKKKRKGGVDGATNKKDEVSGEKGQLVVVGTHGKGKVSGNQSWEPKENQNVVKEDVHAIQKSVEDAGFHNAVVTPMGSDSVFIHCTRWIVFNDALDFFGMLFSEVHKWESKDEQYERGAWIRIYGTPAHAWNESFFKICVSKCGRFIRSDKCTIDRARLHFARVLISTTSIEVINSITEVVVDGRLYLLKFVEE</sequence>
<proteinExistence type="predicted"/>
<dbReference type="HOGENOM" id="CLU_770235_0_0_1"/>
<gene>
    <name evidence="1" type="ordered locus">MTR_4g005250</name>
</gene>
<dbReference type="EMBL" id="CM001220">
    <property type="protein sequence ID" value="KEH28509.1"/>
    <property type="molecule type" value="Genomic_DNA"/>
</dbReference>
<evidence type="ECO:0000313" key="2">
    <source>
        <dbReference type="EnsemblPlants" id="KEH28509"/>
    </source>
</evidence>
<keyword evidence="3" id="KW-1185">Reference proteome</keyword>
<name>A0A072UFI0_MEDTR</name>
<reference evidence="1 3" key="1">
    <citation type="journal article" date="2011" name="Nature">
        <title>The Medicago genome provides insight into the evolution of rhizobial symbioses.</title>
        <authorList>
            <person name="Young N.D."/>
            <person name="Debelle F."/>
            <person name="Oldroyd G.E."/>
            <person name="Geurts R."/>
            <person name="Cannon S.B."/>
            <person name="Udvardi M.K."/>
            <person name="Benedito V.A."/>
            <person name="Mayer K.F."/>
            <person name="Gouzy J."/>
            <person name="Schoof H."/>
            <person name="Van de Peer Y."/>
            <person name="Proost S."/>
            <person name="Cook D.R."/>
            <person name="Meyers B.C."/>
            <person name="Spannagl M."/>
            <person name="Cheung F."/>
            <person name="De Mita S."/>
            <person name="Krishnakumar V."/>
            <person name="Gundlach H."/>
            <person name="Zhou S."/>
            <person name="Mudge J."/>
            <person name="Bharti A.K."/>
            <person name="Murray J.D."/>
            <person name="Naoumkina M.A."/>
            <person name="Rosen B."/>
            <person name="Silverstein K.A."/>
            <person name="Tang H."/>
            <person name="Rombauts S."/>
            <person name="Zhao P.X."/>
            <person name="Zhou P."/>
            <person name="Barbe V."/>
            <person name="Bardou P."/>
            <person name="Bechner M."/>
            <person name="Bellec A."/>
            <person name="Berger A."/>
            <person name="Berges H."/>
            <person name="Bidwell S."/>
            <person name="Bisseling T."/>
            <person name="Choisne N."/>
            <person name="Couloux A."/>
            <person name="Denny R."/>
            <person name="Deshpande S."/>
            <person name="Dai X."/>
            <person name="Doyle J.J."/>
            <person name="Dudez A.M."/>
            <person name="Farmer A.D."/>
            <person name="Fouteau S."/>
            <person name="Franken C."/>
            <person name="Gibelin C."/>
            <person name="Gish J."/>
            <person name="Goldstein S."/>
            <person name="Gonzalez A.J."/>
            <person name="Green P.J."/>
            <person name="Hallab A."/>
            <person name="Hartog M."/>
            <person name="Hua A."/>
            <person name="Humphray S.J."/>
            <person name="Jeong D.H."/>
            <person name="Jing Y."/>
            <person name="Jocker A."/>
            <person name="Kenton S.M."/>
            <person name="Kim D.J."/>
            <person name="Klee K."/>
            <person name="Lai H."/>
            <person name="Lang C."/>
            <person name="Lin S."/>
            <person name="Macmil S.L."/>
            <person name="Magdelenat G."/>
            <person name="Matthews L."/>
            <person name="McCorrison J."/>
            <person name="Monaghan E.L."/>
            <person name="Mun J.H."/>
            <person name="Najar F.Z."/>
            <person name="Nicholson C."/>
            <person name="Noirot C."/>
            <person name="O'Bleness M."/>
            <person name="Paule C.R."/>
            <person name="Poulain J."/>
            <person name="Prion F."/>
            <person name="Qin B."/>
            <person name="Qu C."/>
            <person name="Retzel E.F."/>
            <person name="Riddle C."/>
            <person name="Sallet E."/>
            <person name="Samain S."/>
            <person name="Samson N."/>
            <person name="Sanders I."/>
            <person name="Saurat O."/>
            <person name="Scarpelli C."/>
            <person name="Schiex T."/>
            <person name="Segurens B."/>
            <person name="Severin A.J."/>
            <person name="Sherrier D.J."/>
            <person name="Shi R."/>
            <person name="Sims S."/>
            <person name="Singer S.R."/>
            <person name="Sinharoy S."/>
            <person name="Sterck L."/>
            <person name="Viollet A."/>
            <person name="Wang B.B."/>
            <person name="Wang K."/>
            <person name="Wang M."/>
            <person name="Wang X."/>
            <person name="Warfsmann J."/>
            <person name="Weissenbach J."/>
            <person name="White D.D."/>
            <person name="White J.D."/>
            <person name="Wiley G.B."/>
            <person name="Wincker P."/>
            <person name="Xing Y."/>
            <person name="Yang L."/>
            <person name="Yao Z."/>
            <person name="Ying F."/>
            <person name="Zhai J."/>
            <person name="Zhou L."/>
            <person name="Zuber A."/>
            <person name="Denarie J."/>
            <person name="Dixon R.A."/>
            <person name="May G.D."/>
            <person name="Schwartz D.C."/>
            <person name="Rogers J."/>
            <person name="Quetier F."/>
            <person name="Town C.D."/>
            <person name="Roe B.A."/>
        </authorList>
    </citation>
    <scope>NUCLEOTIDE SEQUENCE [LARGE SCALE GENOMIC DNA]</scope>
    <source>
        <strain evidence="1">A17</strain>
        <strain evidence="2 3">cv. Jemalong A17</strain>
    </source>
</reference>
<organism evidence="1 3">
    <name type="scientific">Medicago truncatula</name>
    <name type="common">Barrel medic</name>
    <name type="synonym">Medicago tribuloides</name>
    <dbReference type="NCBI Taxonomy" id="3880"/>
    <lineage>
        <taxon>Eukaryota</taxon>
        <taxon>Viridiplantae</taxon>
        <taxon>Streptophyta</taxon>
        <taxon>Embryophyta</taxon>
        <taxon>Tracheophyta</taxon>
        <taxon>Spermatophyta</taxon>
        <taxon>Magnoliopsida</taxon>
        <taxon>eudicotyledons</taxon>
        <taxon>Gunneridae</taxon>
        <taxon>Pentapetalae</taxon>
        <taxon>rosids</taxon>
        <taxon>fabids</taxon>
        <taxon>Fabales</taxon>
        <taxon>Fabaceae</taxon>
        <taxon>Papilionoideae</taxon>
        <taxon>50 kb inversion clade</taxon>
        <taxon>NPAAA clade</taxon>
        <taxon>Hologalegina</taxon>
        <taxon>IRL clade</taxon>
        <taxon>Trifolieae</taxon>
        <taxon>Medicago</taxon>
    </lineage>
</organism>
<accession>A0A072UFI0</accession>
<dbReference type="PANTHER" id="PTHR34427:SF5">
    <property type="entry name" value="DUF4283 DOMAIN-CONTAINING PROTEIN"/>
    <property type="match status" value="1"/>
</dbReference>
<dbReference type="PANTHER" id="PTHR34427">
    <property type="entry name" value="DUF4283 DOMAIN PROTEIN"/>
    <property type="match status" value="1"/>
</dbReference>